<proteinExistence type="predicted"/>
<feature type="transmembrane region" description="Helical" evidence="5">
    <location>
        <begin position="97"/>
        <end position="115"/>
    </location>
</feature>
<keyword evidence="3 5" id="KW-1133">Transmembrane helix</keyword>
<protein>
    <submittedName>
        <fullName evidence="7">Rhomboid family intramembrane serine protease</fullName>
    </submittedName>
</protein>
<reference evidence="7" key="1">
    <citation type="journal article" date="2020" name="mSystems">
        <title>Genome- and Community-Level Interaction Insights into Carbon Utilization and Element Cycling Functions of Hydrothermarchaeota in Hydrothermal Sediment.</title>
        <authorList>
            <person name="Zhou Z."/>
            <person name="Liu Y."/>
            <person name="Xu W."/>
            <person name="Pan J."/>
            <person name="Luo Z.H."/>
            <person name="Li M."/>
        </authorList>
    </citation>
    <scope>NUCLEOTIDE SEQUENCE [LARGE SCALE GENOMIC DNA]</scope>
    <source>
        <strain evidence="7">SpSt-524</strain>
    </source>
</reference>
<dbReference type="SUPFAM" id="SSF144091">
    <property type="entry name" value="Rhomboid-like"/>
    <property type="match status" value="1"/>
</dbReference>
<dbReference type="EMBL" id="DSWI01000011">
    <property type="protein sequence ID" value="HFG20135.1"/>
    <property type="molecule type" value="Genomic_DNA"/>
</dbReference>
<dbReference type="GO" id="GO:0004252">
    <property type="term" value="F:serine-type endopeptidase activity"/>
    <property type="evidence" value="ECO:0007669"/>
    <property type="project" value="InterPro"/>
</dbReference>
<sequence length="220" mass="24612">MIPIRDSLLFHGPAPATKIIIVLCGLAFYLQISWGFEETIAQFGFIPATFFLDPLGQGYRLLSSMFVHGSLGHLIGNVWFLWVFGPGLEGRLGSWRYLGLYLLSGVVAALTQALFTPDPSLPMVGASGAISGVTGGYLILFPGALVLTWMFPFFWLWLPATLYLGYWAAIQLINALLGLPGVAWWAHLGGFVAGMVLARWFRPKRSYQAIPYWEHWYYFR</sequence>
<evidence type="ECO:0000256" key="4">
    <source>
        <dbReference type="ARBA" id="ARBA00023136"/>
    </source>
</evidence>
<dbReference type="PANTHER" id="PTHR43731:SF26">
    <property type="entry name" value="RHOMBOID-LIKE PROTEIN 10, CHLOROPLASTIC"/>
    <property type="match status" value="1"/>
</dbReference>
<dbReference type="PANTHER" id="PTHR43731">
    <property type="entry name" value="RHOMBOID PROTEASE"/>
    <property type="match status" value="1"/>
</dbReference>
<keyword evidence="7" id="KW-0378">Hydrolase</keyword>
<evidence type="ECO:0000313" key="7">
    <source>
        <dbReference type="EMBL" id="HFG20135.1"/>
    </source>
</evidence>
<dbReference type="RefSeq" id="WP_409653688.1">
    <property type="nucleotide sequence ID" value="NZ_JBKBUW010000001.1"/>
</dbReference>
<feature type="transmembrane region" description="Helical" evidence="5">
    <location>
        <begin position="12"/>
        <end position="32"/>
    </location>
</feature>
<dbReference type="GO" id="GO:0006508">
    <property type="term" value="P:proteolysis"/>
    <property type="evidence" value="ECO:0007669"/>
    <property type="project" value="UniProtKB-KW"/>
</dbReference>
<accession>A0A7C3DGK6</accession>
<dbReference type="InterPro" id="IPR022764">
    <property type="entry name" value="Peptidase_S54_rhomboid_dom"/>
</dbReference>
<keyword evidence="4 5" id="KW-0472">Membrane</keyword>
<evidence type="ECO:0000256" key="1">
    <source>
        <dbReference type="ARBA" id="ARBA00004141"/>
    </source>
</evidence>
<gene>
    <name evidence="7" type="ORF">ENS82_05340</name>
</gene>
<comment type="caution">
    <text evidence="7">The sequence shown here is derived from an EMBL/GenBank/DDBJ whole genome shotgun (WGS) entry which is preliminary data.</text>
</comment>
<comment type="subcellular location">
    <subcellularLocation>
        <location evidence="1">Membrane</location>
        <topology evidence="1">Multi-pass membrane protein</topology>
    </subcellularLocation>
</comment>
<dbReference type="InterPro" id="IPR035952">
    <property type="entry name" value="Rhomboid-like_sf"/>
</dbReference>
<feature type="domain" description="Peptidase S54 rhomboid" evidence="6">
    <location>
        <begin position="56"/>
        <end position="200"/>
    </location>
</feature>
<evidence type="ECO:0000256" key="2">
    <source>
        <dbReference type="ARBA" id="ARBA00022692"/>
    </source>
</evidence>
<evidence type="ECO:0000259" key="6">
    <source>
        <dbReference type="Pfam" id="PF01694"/>
    </source>
</evidence>
<dbReference type="Gene3D" id="1.20.1540.10">
    <property type="entry name" value="Rhomboid-like"/>
    <property type="match status" value="1"/>
</dbReference>
<keyword evidence="7" id="KW-0645">Protease</keyword>
<dbReference type="GO" id="GO:0016020">
    <property type="term" value="C:membrane"/>
    <property type="evidence" value="ECO:0007669"/>
    <property type="project" value="UniProtKB-SubCell"/>
</dbReference>
<name>A0A7C3DGK6_MEIRU</name>
<feature type="transmembrane region" description="Helical" evidence="5">
    <location>
        <begin position="153"/>
        <end position="176"/>
    </location>
</feature>
<evidence type="ECO:0000256" key="3">
    <source>
        <dbReference type="ARBA" id="ARBA00022989"/>
    </source>
</evidence>
<organism evidence="7">
    <name type="scientific">Meiothermus ruber</name>
    <dbReference type="NCBI Taxonomy" id="277"/>
    <lineage>
        <taxon>Bacteria</taxon>
        <taxon>Thermotogati</taxon>
        <taxon>Deinococcota</taxon>
        <taxon>Deinococci</taxon>
        <taxon>Thermales</taxon>
        <taxon>Thermaceae</taxon>
        <taxon>Meiothermus</taxon>
    </lineage>
</organism>
<feature type="transmembrane region" description="Helical" evidence="5">
    <location>
        <begin position="182"/>
        <end position="201"/>
    </location>
</feature>
<dbReference type="AlphaFoldDB" id="A0A7C3DGK6"/>
<dbReference type="Pfam" id="PF01694">
    <property type="entry name" value="Rhomboid"/>
    <property type="match status" value="1"/>
</dbReference>
<keyword evidence="2 5" id="KW-0812">Transmembrane</keyword>
<dbReference type="InterPro" id="IPR050925">
    <property type="entry name" value="Rhomboid_protease_S54"/>
</dbReference>
<feature type="transmembrane region" description="Helical" evidence="5">
    <location>
        <begin position="121"/>
        <end position="141"/>
    </location>
</feature>
<feature type="transmembrane region" description="Helical" evidence="5">
    <location>
        <begin position="65"/>
        <end position="85"/>
    </location>
</feature>
<evidence type="ECO:0000256" key="5">
    <source>
        <dbReference type="SAM" id="Phobius"/>
    </source>
</evidence>